<sequence>MNQPVNNNQPGHPAPMNRRPRLARRNAEEHVPLTRRAQKDRYYCMIAADRAIEFATMASRNVYKIGAAQVTGDAQAVGSAQTVEVIHTVEITRTVEVTDTLQAAEAGLNSLTGDSLTGGSSTTTSSASTISSVVVVDAPAFGAAGTPSFSTGGSTTAMHENSHEQDGDEGEDSDHAFVDQVTGSSSNGDMNTIIATARYIPEPQEFMAENGLSPESFEIVAALADMDEYDLTMPALN</sequence>
<dbReference type="Proteomes" id="UP000297910">
    <property type="component" value="Unassembled WGS sequence"/>
</dbReference>
<dbReference type="AlphaFoldDB" id="A0A4Z1FLE8"/>
<evidence type="ECO:0000313" key="3">
    <source>
        <dbReference type="Proteomes" id="UP000297910"/>
    </source>
</evidence>
<feature type="region of interest" description="Disordered" evidence="1">
    <location>
        <begin position="1"/>
        <end position="33"/>
    </location>
</feature>
<gene>
    <name evidence="2" type="ORF">BPAE_0126g00260</name>
</gene>
<evidence type="ECO:0000256" key="1">
    <source>
        <dbReference type="SAM" id="MobiDB-lite"/>
    </source>
</evidence>
<keyword evidence="3" id="KW-1185">Reference proteome</keyword>
<reference evidence="2 3" key="1">
    <citation type="submission" date="2017-12" db="EMBL/GenBank/DDBJ databases">
        <title>Comparative genomics of Botrytis spp.</title>
        <authorList>
            <person name="Valero-Jimenez C.A."/>
            <person name="Tapia P."/>
            <person name="Veloso J."/>
            <person name="Silva-Moreno E."/>
            <person name="Staats M."/>
            <person name="Valdes J.H."/>
            <person name="Van Kan J.A.L."/>
        </authorList>
    </citation>
    <scope>NUCLEOTIDE SEQUENCE [LARGE SCALE GENOMIC DNA]</scope>
    <source>
        <strain evidence="2 3">Bp0003</strain>
    </source>
</reference>
<accession>A0A4Z1FLE8</accession>
<proteinExistence type="predicted"/>
<protein>
    <submittedName>
        <fullName evidence="2">Uncharacterized protein</fullName>
    </submittedName>
</protein>
<dbReference type="EMBL" id="PQXI01000126">
    <property type="protein sequence ID" value="TGO23642.1"/>
    <property type="molecule type" value="Genomic_DNA"/>
</dbReference>
<organism evidence="2 3">
    <name type="scientific">Botrytis paeoniae</name>
    <dbReference type="NCBI Taxonomy" id="278948"/>
    <lineage>
        <taxon>Eukaryota</taxon>
        <taxon>Fungi</taxon>
        <taxon>Dikarya</taxon>
        <taxon>Ascomycota</taxon>
        <taxon>Pezizomycotina</taxon>
        <taxon>Leotiomycetes</taxon>
        <taxon>Helotiales</taxon>
        <taxon>Sclerotiniaceae</taxon>
        <taxon>Botrytis</taxon>
    </lineage>
</organism>
<feature type="region of interest" description="Disordered" evidence="1">
    <location>
        <begin position="146"/>
        <end position="174"/>
    </location>
</feature>
<name>A0A4Z1FLE8_9HELO</name>
<feature type="compositionally biased region" description="Low complexity" evidence="1">
    <location>
        <begin position="146"/>
        <end position="157"/>
    </location>
</feature>
<feature type="compositionally biased region" description="Polar residues" evidence="1">
    <location>
        <begin position="1"/>
        <end position="10"/>
    </location>
</feature>
<comment type="caution">
    <text evidence="2">The sequence shown here is derived from an EMBL/GenBank/DDBJ whole genome shotgun (WGS) entry which is preliminary data.</text>
</comment>
<evidence type="ECO:0000313" key="2">
    <source>
        <dbReference type="EMBL" id="TGO23642.1"/>
    </source>
</evidence>